<dbReference type="GO" id="GO:0045944">
    <property type="term" value="P:positive regulation of transcription by RNA polymerase II"/>
    <property type="evidence" value="ECO:0007669"/>
    <property type="project" value="TreeGrafter"/>
</dbReference>
<evidence type="ECO:0000313" key="3">
    <source>
        <dbReference type="EMBL" id="KAG5665558.1"/>
    </source>
</evidence>
<keyword evidence="1" id="KW-0539">Nucleus</keyword>
<feature type="domain" description="Zn(2)-C6 fungal-type" evidence="2">
    <location>
        <begin position="7"/>
        <end position="36"/>
    </location>
</feature>
<dbReference type="AlphaFoldDB" id="A0A9P7HC57"/>
<dbReference type="PANTHER" id="PTHR37534:SF44">
    <property type="entry name" value="ZN(II)2CYS6 TRANSCRIPTION FACTOR (EUROFUNG)"/>
    <property type="match status" value="1"/>
</dbReference>
<dbReference type="PROSITE" id="PS50048">
    <property type="entry name" value="ZN2_CY6_FUNGAL_2"/>
    <property type="match status" value="1"/>
</dbReference>
<proteinExistence type="predicted"/>
<sequence>MIRSRGGCSNCRHRKKRCDQERPWCAACRRRGLQCSGYSTQLRWVEMPLTQEATSGIGHLELTTSQASTGTFLCCVPPTDTPEPDTSLTSTLFHKFLQNGLTRLYNTCTCSWIQPFLIEMSTQSKSLPAISAAIQLYMDEGGGDLQVCSMEYIGVALKMFRAEVSATHDTFHPATACAGLLLCVLNFIQGHPGSPILRLLVDSYSLGNPTSSPSLSAEHDLATRHVLEFIGVMDMPCLVFGREKPSIGIWKTFRNSQDRWKKGRLKGIEVLSGMPMSLLDILADVMQMDTEEAVICLWTWPGEVGEYLQCYLWDAWRLASILDVRRRERCKKQLDPEASTEKMAKEIPCNEVVLCRLMAAIQVLQSASVQPENQSLLIRNGLVFPLVTASLEVPLLKRHPRWKRTADDTRQIFENNNRYKLVTIAFQILDDAWQAGSSCFDIDEVARSKGIEIAVL</sequence>
<gene>
    <name evidence="3" type="ORF">KAF25_009683</name>
</gene>
<comment type="caution">
    <text evidence="3">The sequence shown here is derived from an EMBL/GenBank/DDBJ whole genome shotgun (WGS) entry which is preliminary data.</text>
</comment>
<dbReference type="GO" id="GO:0005634">
    <property type="term" value="C:nucleus"/>
    <property type="evidence" value="ECO:0007669"/>
    <property type="project" value="TreeGrafter"/>
</dbReference>
<evidence type="ECO:0000259" key="2">
    <source>
        <dbReference type="PROSITE" id="PS50048"/>
    </source>
</evidence>
<accession>A0A9P7HC57</accession>
<dbReference type="EMBL" id="JAGPUO010000001">
    <property type="protein sequence ID" value="KAG5665558.1"/>
    <property type="molecule type" value="Genomic_DNA"/>
</dbReference>
<dbReference type="SMART" id="SM00066">
    <property type="entry name" value="GAL4"/>
    <property type="match status" value="1"/>
</dbReference>
<dbReference type="GO" id="GO:0008270">
    <property type="term" value="F:zinc ion binding"/>
    <property type="evidence" value="ECO:0007669"/>
    <property type="project" value="InterPro"/>
</dbReference>
<reference evidence="3" key="1">
    <citation type="submission" date="2021-04" db="EMBL/GenBank/DDBJ databases">
        <title>Draft genome of Fusarium avenaceum strain F156N33, isolated from an atmospheric sample in Virginia.</title>
        <authorList>
            <person name="Yang S."/>
            <person name="Vinatzer B.A."/>
            <person name="Coleman J."/>
        </authorList>
    </citation>
    <scope>NUCLEOTIDE SEQUENCE</scope>
    <source>
        <strain evidence="3">F156N33</strain>
    </source>
</reference>
<dbReference type="PROSITE" id="PS00463">
    <property type="entry name" value="ZN2_CY6_FUNGAL_1"/>
    <property type="match status" value="1"/>
</dbReference>
<evidence type="ECO:0000313" key="4">
    <source>
        <dbReference type="Proteomes" id="UP000782241"/>
    </source>
</evidence>
<dbReference type="GO" id="GO:0000981">
    <property type="term" value="F:DNA-binding transcription factor activity, RNA polymerase II-specific"/>
    <property type="evidence" value="ECO:0007669"/>
    <property type="project" value="InterPro"/>
</dbReference>
<dbReference type="Gene3D" id="4.10.240.10">
    <property type="entry name" value="Zn(2)-C6 fungal-type DNA-binding domain"/>
    <property type="match status" value="1"/>
</dbReference>
<dbReference type="PANTHER" id="PTHR37534">
    <property type="entry name" value="TRANSCRIPTIONAL ACTIVATOR PROTEIN UGA3"/>
    <property type="match status" value="1"/>
</dbReference>
<keyword evidence="4" id="KW-1185">Reference proteome</keyword>
<dbReference type="InterPro" id="IPR001138">
    <property type="entry name" value="Zn2Cys6_DnaBD"/>
</dbReference>
<dbReference type="CDD" id="cd00067">
    <property type="entry name" value="GAL4"/>
    <property type="match status" value="1"/>
</dbReference>
<dbReference type="Pfam" id="PF00172">
    <property type="entry name" value="Zn_clus"/>
    <property type="match status" value="1"/>
</dbReference>
<protein>
    <recommendedName>
        <fullName evidence="2">Zn(2)-C6 fungal-type domain-containing protein</fullName>
    </recommendedName>
</protein>
<dbReference type="GO" id="GO:0000976">
    <property type="term" value="F:transcription cis-regulatory region binding"/>
    <property type="evidence" value="ECO:0007669"/>
    <property type="project" value="TreeGrafter"/>
</dbReference>
<dbReference type="InterPro" id="IPR036864">
    <property type="entry name" value="Zn2-C6_fun-type_DNA-bd_sf"/>
</dbReference>
<name>A0A9P7HC57_9HYPO</name>
<dbReference type="SUPFAM" id="SSF57701">
    <property type="entry name" value="Zn2/Cys6 DNA-binding domain"/>
    <property type="match status" value="1"/>
</dbReference>
<organism evidence="3 4">
    <name type="scientific">Fusarium avenaceum</name>
    <dbReference type="NCBI Taxonomy" id="40199"/>
    <lineage>
        <taxon>Eukaryota</taxon>
        <taxon>Fungi</taxon>
        <taxon>Dikarya</taxon>
        <taxon>Ascomycota</taxon>
        <taxon>Pezizomycotina</taxon>
        <taxon>Sordariomycetes</taxon>
        <taxon>Hypocreomycetidae</taxon>
        <taxon>Hypocreales</taxon>
        <taxon>Nectriaceae</taxon>
        <taxon>Fusarium</taxon>
        <taxon>Fusarium tricinctum species complex</taxon>
    </lineage>
</organism>
<evidence type="ECO:0000256" key="1">
    <source>
        <dbReference type="ARBA" id="ARBA00023242"/>
    </source>
</evidence>
<dbReference type="Proteomes" id="UP000782241">
    <property type="component" value="Unassembled WGS sequence"/>
</dbReference>